<keyword evidence="2" id="KW-0812">Transmembrane</keyword>
<dbReference type="GO" id="GO:0016836">
    <property type="term" value="F:hydro-lyase activity"/>
    <property type="evidence" value="ECO:0007669"/>
    <property type="project" value="InterPro"/>
</dbReference>
<gene>
    <name evidence="3" type="primary">bchF</name>
    <name evidence="3" type="ORF">GJ668_16905</name>
</gene>
<sequence length="172" mass="19411">MTQHSASQPPRRPLYTPEERRRRDESSWTLVQGILAPVQFVVFLISLYLVLRYLATGEGYLAATISVIVKTLVLYTIMITGSIWEKVVFGKYLFAESFFWEDVFSMLVLALHTAYLIAIFTLDSQTQMFIALAAYSTYIINAGQFLIKLRAARLEGQRKDSAQDSVLAGAAE</sequence>
<keyword evidence="4" id="KW-1185">Reference proteome</keyword>
<feature type="region of interest" description="Disordered" evidence="1">
    <location>
        <begin position="1"/>
        <end position="20"/>
    </location>
</feature>
<protein>
    <submittedName>
        <fullName evidence="3">2-vinyl bacteriochlorophyllide hydratase</fullName>
    </submittedName>
</protein>
<feature type="transmembrane region" description="Helical" evidence="2">
    <location>
        <begin position="128"/>
        <end position="149"/>
    </location>
</feature>
<dbReference type="GO" id="GO:0019685">
    <property type="term" value="P:photosynthesis, dark reaction"/>
    <property type="evidence" value="ECO:0007669"/>
    <property type="project" value="InterPro"/>
</dbReference>
<feature type="transmembrane region" description="Helical" evidence="2">
    <location>
        <begin position="103"/>
        <end position="122"/>
    </location>
</feature>
<evidence type="ECO:0000256" key="2">
    <source>
        <dbReference type="SAM" id="Phobius"/>
    </source>
</evidence>
<proteinExistence type="predicted"/>
<comment type="caution">
    <text evidence="3">The sequence shown here is derived from an EMBL/GenBank/DDBJ whole genome shotgun (WGS) entry which is preliminary data.</text>
</comment>
<accession>A0A6N8EET8</accession>
<dbReference type="OrthoDB" id="8562352at2"/>
<dbReference type="Pfam" id="PF07284">
    <property type="entry name" value="BCHF"/>
    <property type="match status" value="1"/>
</dbReference>
<dbReference type="RefSeq" id="WP_155451305.1">
    <property type="nucleotide sequence ID" value="NZ_WNKT01000051.1"/>
</dbReference>
<keyword evidence="2" id="KW-0472">Membrane</keyword>
<keyword evidence="2" id="KW-1133">Transmembrane helix</keyword>
<dbReference type="AlphaFoldDB" id="A0A6N8EET8"/>
<dbReference type="EMBL" id="WNKT01000051">
    <property type="protein sequence ID" value="MTW22743.1"/>
    <property type="molecule type" value="Genomic_DNA"/>
</dbReference>
<reference evidence="3 4" key="1">
    <citation type="submission" date="2019-11" db="EMBL/GenBank/DDBJ databases">
        <title>Whole-genome sequence of the anaerobic purple sulfur bacterium Allochromatium palmeri DSM 15591.</title>
        <authorList>
            <person name="Kyndt J.A."/>
            <person name="Meyer T.E."/>
        </authorList>
    </citation>
    <scope>NUCLEOTIDE SEQUENCE [LARGE SCALE GENOMIC DNA]</scope>
    <source>
        <strain evidence="3 4">DSM 15591</strain>
    </source>
</reference>
<dbReference type="NCBIfam" id="TIGR02020">
    <property type="entry name" value="BchF"/>
    <property type="match status" value="1"/>
</dbReference>
<feature type="transmembrane region" description="Helical" evidence="2">
    <location>
        <begin position="30"/>
        <end position="54"/>
    </location>
</feature>
<dbReference type="GO" id="GO:0030494">
    <property type="term" value="P:bacteriochlorophyll biosynthetic process"/>
    <property type="evidence" value="ECO:0007669"/>
    <property type="project" value="InterPro"/>
</dbReference>
<evidence type="ECO:0000313" key="4">
    <source>
        <dbReference type="Proteomes" id="UP000434044"/>
    </source>
</evidence>
<evidence type="ECO:0000313" key="3">
    <source>
        <dbReference type="EMBL" id="MTW22743.1"/>
    </source>
</evidence>
<organism evidence="3 4">
    <name type="scientific">Allochromatium palmeri</name>
    <dbReference type="NCBI Taxonomy" id="231048"/>
    <lineage>
        <taxon>Bacteria</taxon>
        <taxon>Pseudomonadati</taxon>
        <taxon>Pseudomonadota</taxon>
        <taxon>Gammaproteobacteria</taxon>
        <taxon>Chromatiales</taxon>
        <taxon>Chromatiaceae</taxon>
        <taxon>Allochromatium</taxon>
    </lineage>
</organism>
<evidence type="ECO:0000256" key="1">
    <source>
        <dbReference type="SAM" id="MobiDB-lite"/>
    </source>
</evidence>
<feature type="transmembrane region" description="Helical" evidence="2">
    <location>
        <begin position="60"/>
        <end position="83"/>
    </location>
</feature>
<name>A0A6N8EET8_9GAMM</name>
<dbReference type="Proteomes" id="UP000434044">
    <property type="component" value="Unassembled WGS sequence"/>
</dbReference>
<dbReference type="InterPro" id="IPR009905">
    <property type="entry name" value="BCHF"/>
</dbReference>